<proteinExistence type="predicted"/>
<dbReference type="InterPro" id="IPR046137">
    <property type="entry name" value="DUF6139"/>
</dbReference>
<comment type="caution">
    <text evidence="1">The sequence shown here is derived from an EMBL/GenBank/DDBJ whole genome shotgun (WGS) entry which is preliminary data.</text>
</comment>
<name>A0A934UR17_9BURK</name>
<reference evidence="1" key="1">
    <citation type="submission" date="2020-12" db="EMBL/GenBank/DDBJ databases">
        <title>Ramlibacter sp. nov., isolated from a freshwater alga, Cryptomonas.</title>
        <authorList>
            <person name="Kim H.M."/>
            <person name="Jeon C.O."/>
        </authorList>
    </citation>
    <scope>NUCLEOTIDE SEQUENCE</scope>
    <source>
        <strain evidence="1">CrO1</strain>
    </source>
</reference>
<gene>
    <name evidence="1" type="ORF">I8E28_11740</name>
</gene>
<dbReference type="Pfam" id="PF19636">
    <property type="entry name" value="DUF6139"/>
    <property type="match status" value="1"/>
</dbReference>
<organism evidence="1 2">
    <name type="scientific">Ramlibacter algicola</name>
    <dbReference type="NCBI Taxonomy" id="2795217"/>
    <lineage>
        <taxon>Bacteria</taxon>
        <taxon>Pseudomonadati</taxon>
        <taxon>Pseudomonadota</taxon>
        <taxon>Betaproteobacteria</taxon>
        <taxon>Burkholderiales</taxon>
        <taxon>Comamonadaceae</taxon>
        <taxon>Ramlibacter</taxon>
    </lineage>
</organism>
<dbReference type="AlphaFoldDB" id="A0A934UR17"/>
<sequence length="80" mass="9071">MKFDVYKRPEPEHKLSYMLVPAGQPIPQEADNVDWRLVKQGDDVDTADRALQGMGIDHAMEQIREKGYAITSVYHQVEGG</sequence>
<accession>A0A934UR17</accession>
<dbReference type="RefSeq" id="WP_200788243.1">
    <property type="nucleotide sequence ID" value="NZ_JAEDAO010000001.1"/>
</dbReference>
<evidence type="ECO:0000313" key="2">
    <source>
        <dbReference type="Proteomes" id="UP000617041"/>
    </source>
</evidence>
<evidence type="ECO:0000313" key="1">
    <source>
        <dbReference type="EMBL" id="MBK0393264.1"/>
    </source>
</evidence>
<dbReference type="Proteomes" id="UP000617041">
    <property type="component" value="Unassembled WGS sequence"/>
</dbReference>
<protein>
    <submittedName>
        <fullName evidence="1">Uncharacterized protein</fullName>
    </submittedName>
</protein>
<dbReference type="EMBL" id="JAEDAO010000001">
    <property type="protein sequence ID" value="MBK0393264.1"/>
    <property type="molecule type" value="Genomic_DNA"/>
</dbReference>
<keyword evidence="2" id="KW-1185">Reference proteome</keyword>